<organism evidence="1 2">
    <name type="scientific">Paraburkholderia terricola</name>
    <dbReference type="NCBI Taxonomy" id="169427"/>
    <lineage>
        <taxon>Bacteria</taxon>
        <taxon>Pseudomonadati</taxon>
        <taxon>Pseudomonadota</taxon>
        <taxon>Betaproteobacteria</taxon>
        <taxon>Burkholderiales</taxon>
        <taxon>Burkholderiaceae</taxon>
        <taxon>Paraburkholderia</taxon>
    </lineage>
</organism>
<evidence type="ECO:0000313" key="2">
    <source>
        <dbReference type="Proteomes" id="UP001264340"/>
    </source>
</evidence>
<dbReference type="EMBL" id="JAVDRP010000031">
    <property type="protein sequence ID" value="MDR6413063.1"/>
    <property type="molecule type" value="Genomic_DNA"/>
</dbReference>
<gene>
    <name evidence="1" type="ORF">J2804_006500</name>
</gene>
<protein>
    <submittedName>
        <fullName evidence="1">Uncharacterized protein</fullName>
    </submittedName>
</protein>
<proteinExistence type="predicted"/>
<comment type="caution">
    <text evidence="1">The sequence shown here is derived from an EMBL/GenBank/DDBJ whole genome shotgun (WGS) entry which is preliminary data.</text>
</comment>
<reference evidence="1 2" key="1">
    <citation type="submission" date="2023-07" db="EMBL/GenBank/DDBJ databases">
        <title>Sorghum-associated microbial communities from plants grown in Nebraska, USA.</title>
        <authorList>
            <person name="Schachtman D."/>
        </authorList>
    </citation>
    <scope>NUCLEOTIDE SEQUENCE [LARGE SCALE GENOMIC DNA]</scope>
    <source>
        <strain evidence="1 2">DS1316</strain>
    </source>
</reference>
<sequence>MVFHNIEMLGVGHKMEYHNLKRRHSLPLTPDRRTI</sequence>
<dbReference type="Proteomes" id="UP001264340">
    <property type="component" value="Unassembled WGS sequence"/>
</dbReference>
<accession>A0ABU1M215</accession>
<evidence type="ECO:0000313" key="1">
    <source>
        <dbReference type="EMBL" id="MDR6413063.1"/>
    </source>
</evidence>
<name>A0ABU1M215_9BURK</name>
<keyword evidence="2" id="KW-1185">Reference proteome</keyword>